<dbReference type="PANTHER" id="PTHR41813:SF2">
    <property type="entry name" value="REGULATOR PAB1642, PUTATIVE (AFU_ORTHOLOGUE AFUA_3G11955)-RELATED"/>
    <property type="match status" value="1"/>
</dbReference>
<dbReference type="InterPro" id="IPR053261">
    <property type="entry name" value="Polyketide-peptide_reg"/>
</dbReference>
<gene>
    <name evidence="1" type="ORF">HII31_00316</name>
</gene>
<name>A0A8H6RX72_9PEZI</name>
<accession>A0A8H6RX72</accession>
<comment type="caution">
    <text evidence="1">The sequence shown here is derived from an EMBL/GenBank/DDBJ whole genome shotgun (WGS) entry which is preliminary data.</text>
</comment>
<evidence type="ECO:0000313" key="2">
    <source>
        <dbReference type="Proteomes" id="UP000660729"/>
    </source>
</evidence>
<evidence type="ECO:0008006" key="3">
    <source>
        <dbReference type="Google" id="ProtNLM"/>
    </source>
</evidence>
<evidence type="ECO:0000313" key="1">
    <source>
        <dbReference type="EMBL" id="KAF7198577.1"/>
    </source>
</evidence>
<dbReference type="Proteomes" id="UP000660729">
    <property type="component" value="Unassembled WGS sequence"/>
</dbReference>
<dbReference type="EMBL" id="JABCIY010000001">
    <property type="protein sequence ID" value="KAF7198577.1"/>
    <property type="molecule type" value="Genomic_DNA"/>
</dbReference>
<dbReference type="CDD" id="cd19357">
    <property type="entry name" value="TenA_E_At3g16990-like"/>
    <property type="match status" value="1"/>
</dbReference>
<dbReference type="InterPro" id="IPR016084">
    <property type="entry name" value="Haem_Oase-like_multi-hlx"/>
</dbReference>
<dbReference type="SUPFAM" id="SSF48613">
    <property type="entry name" value="Heme oxygenase-like"/>
    <property type="match status" value="1"/>
</dbReference>
<sequence length="161" mass="18667">MLIECLVNIRREISLFEQTARDEGWFEEICEGCEVERETRNYQDLFAGATAQGRPVLVGLRILWATEECYLRAWRFGLKNLKVDESKPADVVQRVFIPNWSSAEFEAFVTNLGGLANKMATEWGVEEGGRVWKECEAAWKQVIWVKREFWPDVDENGMAEK</sequence>
<dbReference type="PANTHER" id="PTHR41813">
    <property type="entry name" value="REGULATOR PAB1642, PUTATIVE (AFU_ORTHOLOGUE AFUA_3G11955)-RELATED"/>
    <property type="match status" value="1"/>
</dbReference>
<protein>
    <recommendedName>
        <fullName evidence="3">Thiaminase-2/PQQC domain-containing protein</fullName>
    </recommendedName>
</protein>
<proteinExistence type="predicted"/>
<dbReference type="Gene3D" id="1.20.910.10">
    <property type="entry name" value="Heme oxygenase-like"/>
    <property type="match status" value="1"/>
</dbReference>
<dbReference type="AlphaFoldDB" id="A0A8H6RX72"/>
<organism evidence="1 2">
    <name type="scientific">Pseudocercospora fuligena</name>
    <dbReference type="NCBI Taxonomy" id="685502"/>
    <lineage>
        <taxon>Eukaryota</taxon>
        <taxon>Fungi</taxon>
        <taxon>Dikarya</taxon>
        <taxon>Ascomycota</taxon>
        <taxon>Pezizomycotina</taxon>
        <taxon>Dothideomycetes</taxon>
        <taxon>Dothideomycetidae</taxon>
        <taxon>Mycosphaerellales</taxon>
        <taxon>Mycosphaerellaceae</taxon>
        <taxon>Pseudocercospora</taxon>
    </lineage>
</organism>
<dbReference type="OrthoDB" id="37730at2759"/>
<reference evidence="1" key="1">
    <citation type="submission" date="2020-04" db="EMBL/GenBank/DDBJ databases">
        <title>Draft genome resource of the tomato pathogen Pseudocercospora fuligena.</title>
        <authorList>
            <person name="Zaccaron A."/>
        </authorList>
    </citation>
    <scope>NUCLEOTIDE SEQUENCE</scope>
    <source>
        <strain evidence="1">PF001</strain>
    </source>
</reference>
<keyword evidence="2" id="KW-1185">Reference proteome</keyword>